<dbReference type="PANTHER" id="PTHR43877">
    <property type="entry name" value="AMINOALKYLPHOSPHONATE N-ACETYLTRANSFERASE-RELATED-RELATED"/>
    <property type="match status" value="1"/>
</dbReference>
<sequence>MTSRFQTWAIRPAREQDMQKLAEIYLRVRRETFLWVDPGRFTLEDFATHTNGERLFVCEDGRGEIAGFAAIWEPDDFIHMLYILPTFQGRGAGKALLAGLPEWPQRRYRLKCLVKNIRAMAFYRMLGFEIIGDGASPEGDYKEMRLGDIASL</sequence>
<dbReference type="InterPro" id="IPR016181">
    <property type="entry name" value="Acyl_CoA_acyltransferase"/>
</dbReference>
<dbReference type="OrthoDB" id="9789605at2"/>
<dbReference type="PANTHER" id="PTHR43877:SF2">
    <property type="entry name" value="AMINOALKYLPHOSPHONATE N-ACETYLTRANSFERASE-RELATED"/>
    <property type="match status" value="1"/>
</dbReference>
<dbReference type="PROSITE" id="PS51186">
    <property type="entry name" value="GNAT"/>
    <property type="match status" value="1"/>
</dbReference>
<dbReference type="SUPFAM" id="SSF55729">
    <property type="entry name" value="Acyl-CoA N-acyltransferases (Nat)"/>
    <property type="match status" value="1"/>
</dbReference>
<organism evidence="4 5">
    <name type="scientific">Rhizobium hainanense</name>
    <dbReference type="NCBI Taxonomy" id="52131"/>
    <lineage>
        <taxon>Bacteria</taxon>
        <taxon>Pseudomonadati</taxon>
        <taxon>Pseudomonadota</taxon>
        <taxon>Alphaproteobacteria</taxon>
        <taxon>Hyphomicrobiales</taxon>
        <taxon>Rhizobiaceae</taxon>
        <taxon>Rhizobium/Agrobacterium group</taxon>
        <taxon>Rhizobium</taxon>
    </lineage>
</organism>
<protein>
    <submittedName>
        <fullName evidence="4">Ribosomal protein S18 acetylase RimI</fullName>
    </submittedName>
</protein>
<dbReference type="Gene3D" id="3.40.630.30">
    <property type="match status" value="1"/>
</dbReference>
<dbReference type="InterPro" id="IPR050832">
    <property type="entry name" value="Bact_Acetyltransf"/>
</dbReference>
<dbReference type="InterPro" id="IPR000182">
    <property type="entry name" value="GNAT_dom"/>
</dbReference>
<dbReference type="CDD" id="cd04301">
    <property type="entry name" value="NAT_SF"/>
    <property type="match status" value="1"/>
</dbReference>
<name>A0A1C3VW50_9HYPH</name>
<dbReference type="Pfam" id="PF00583">
    <property type="entry name" value="Acetyltransf_1"/>
    <property type="match status" value="1"/>
</dbReference>
<evidence type="ECO:0000313" key="5">
    <source>
        <dbReference type="Proteomes" id="UP000186228"/>
    </source>
</evidence>
<dbReference type="GO" id="GO:0005840">
    <property type="term" value="C:ribosome"/>
    <property type="evidence" value="ECO:0007669"/>
    <property type="project" value="UniProtKB-KW"/>
</dbReference>
<evidence type="ECO:0000259" key="3">
    <source>
        <dbReference type="PROSITE" id="PS51186"/>
    </source>
</evidence>
<dbReference type="AlphaFoldDB" id="A0A1C3VW50"/>
<evidence type="ECO:0000313" key="4">
    <source>
        <dbReference type="EMBL" id="SCB31896.1"/>
    </source>
</evidence>
<accession>A0A1C3VW50</accession>
<keyword evidence="4" id="KW-0687">Ribonucleoprotein</keyword>
<keyword evidence="5" id="KW-1185">Reference proteome</keyword>
<reference evidence="5" key="1">
    <citation type="submission" date="2016-08" db="EMBL/GenBank/DDBJ databases">
        <authorList>
            <person name="Varghese N."/>
            <person name="Submissions Spin"/>
        </authorList>
    </citation>
    <scope>NUCLEOTIDE SEQUENCE [LARGE SCALE GENOMIC DNA]</scope>
    <source>
        <strain evidence="5">CCBAU 57015</strain>
    </source>
</reference>
<keyword evidence="1" id="KW-0808">Transferase</keyword>
<gene>
    <name evidence="4" type="ORF">GA0061100_108236</name>
</gene>
<dbReference type="GO" id="GO:0016747">
    <property type="term" value="F:acyltransferase activity, transferring groups other than amino-acyl groups"/>
    <property type="evidence" value="ECO:0007669"/>
    <property type="project" value="InterPro"/>
</dbReference>
<dbReference type="Proteomes" id="UP000186228">
    <property type="component" value="Unassembled WGS sequence"/>
</dbReference>
<feature type="domain" description="N-acetyltransferase" evidence="3">
    <location>
        <begin position="8"/>
        <end position="147"/>
    </location>
</feature>
<dbReference type="EMBL" id="FMAC01000008">
    <property type="protein sequence ID" value="SCB31896.1"/>
    <property type="molecule type" value="Genomic_DNA"/>
</dbReference>
<evidence type="ECO:0000256" key="2">
    <source>
        <dbReference type="ARBA" id="ARBA00023315"/>
    </source>
</evidence>
<keyword evidence="2" id="KW-0012">Acyltransferase</keyword>
<proteinExistence type="predicted"/>
<dbReference type="STRING" id="52131.GA0061100_108236"/>
<evidence type="ECO:0000256" key="1">
    <source>
        <dbReference type="ARBA" id="ARBA00022679"/>
    </source>
</evidence>
<keyword evidence="4" id="KW-0689">Ribosomal protein</keyword>